<evidence type="ECO:0000313" key="1">
    <source>
        <dbReference type="EMBL" id="WVZ20727.1"/>
    </source>
</evidence>
<keyword evidence="2" id="KW-1185">Reference proteome</keyword>
<accession>A0AAQ3P4W6</accession>
<organism evidence="1 2">
    <name type="scientific">Vigna mungo</name>
    <name type="common">Black gram</name>
    <name type="synonym">Phaseolus mungo</name>
    <dbReference type="NCBI Taxonomy" id="3915"/>
    <lineage>
        <taxon>Eukaryota</taxon>
        <taxon>Viridiplantae</taxon>
        <taxon>Streptophyta</taxon>
        <taxon>Embryophyta</taxon>
        <taxon>Tracheophyta</taxon>
        <taxon>Spermatophyta</taxon>
        <taxon>Magnoliopsida</taxon>
        <taxon>eudicotyledons</taxon>
        <taxon>Gunneridae</taxon>
        <taxon>Pentapetalae</taxon>
        <taxon>rosids</taxon>
        <taxon>fabids</taxon>
        <taxon>Fabales</taxon>
        <taxon>Fabaceae</taxon>
        <taxon>Papilionoideae</taxon>
        <taxon>50 kb inversion clade</taxon>
        <taxon>NPAAA clade</taxon>
        <taxon>indigoferoid/millettioid clade</taxon>
        <taxon>Phaseoleae</taxon>
        <taxon>Vigna</taxon>
    </lineage>
</organism>
<proteinExistence type="predicted"/>
<evidence type="ECO:0000313" key="2">
    <source>
        <dbReference type="Proteomes" id="UP001374535"/>
    </source>
</evidence>
<dbReference type="AlphaFoldDB" id="A0AAQ3P4W6"/>
<sequence>MMKNELQDGVKEISSQDKRFPLYTYGVQENELQDGVKEILWQDEFTRLFPYVGNHDQHDHHDHSKSSIFFSEEGLKRGAKLDAQFPKIKYLTPLLPREIAEQFTILIRKDK</sequence>
<dbReference type="Proteomes" id="UP001374535">
    <property type="component" value="Chromosome 2"/>
</dbReference>
<dbReference type="EMBL" id="CP144699">
    <property type="protein sequence ID" value="WVZ20727.1"/>
    <property type="molecule type" value="Genomic_DNA"/>
</dbReference>
<protein>
    <submittedName>
        <fullName evidence="1">Uncharacterized protein</fullName>
    </submittedName>
</protein>
<reference evidence="1 2" key="1">
    <citation type="journal article" date="2023" name="Life. Sci Alliance">
        <title>Evolutionary insights into 3D genome organization and epigenetic landscape of Vigna mungo.</title>
        <authorList>
            <person name="Junaid A."/>
            <person name="Singh B."/>
            <person name="Bhatia S."/>
        </authorList>
    </citation>
    <scope>NUCLEOTIDE SEQUENCE [LARGE SCALE GENOMIC DNA]</scope>
    <source>
        <strain evidence="1">Urdbean</strain>
    </source>
</reference>
<name>A0AAQ3P4W6_VIGMU</name>
<gene>
    <name evidence="1" type="ORF">V8G54_008049</name>
</gene>